<dbReference type="PANTHER" id="PTHR23088">
    <property type="entry name" value="NITRILASE-RELATED"/>
    <property type="match status" value="1"/>
</dbReference>
<comment type="caution">
    <text evidence="3">The sequence shown here is derived from an EMBL/GenBank/DDBJ whole genome shotgun (WGS) entry which is preliminary data.</text>
</comment>
<feature type="domain" description="CN hydrolase" evidence="2">
    <location>
        <begin position="1"/>
        <end position="250"/>
    </location>
</feature>
<keyword evidence="4" id="KW-1185">Reference proteome</keyword>
<dbReference type="Proteomes" id="UP000235836">
    <property type="component" value="Unassembled WGS sequence"/>
</dbReference>
<dbReference type="CDD" id="cd07581">
    <property type="entry name" value="nitrilase_3"/>
    <property type="match status" value="1"/>
</dbReference>
<dbReference type="AlphaFoldDB" id="A0A2N6T708"/>
<evidence type="ECO:0000256" key="1">
    <source>
        <dbReference type="ARBA" id="ARBA00010613"/>
    </source>
</evidence>
<evidence type="ECO:0000259" key="2">
    <source>
        <dbReference type="PROSITE" id="PS50263"/>
    </source>
</evidence>
<dbReference type="Gene3D" id="3.60.110.10">
    <property type="entry name" value="Carbon-nitrogen hydrolase"/>
    <property type="match status" value="1"/>
</dbReference>
<comment type="similarity">
    <text evidence="1">Belongs to the carbon-nitrogen hydrolase superfamily. NIT1/NIT2 family.</text>
</comment>
<dbReference type="SUPFAM" id="SSF56317">
    <property type="entry name" value="Carbon-nitrogen hydrolase"/>
    <property type="match status" value="1"/>
</dbReference>
<evidence type="ECO:0000313" key="4">
    <source>
        <dbReference type="Proteomes" id="UP000235836"/>
    </source>
</evidence>
<name>A0A2N6T708_9CORY</name>
<dbReference type="PROSITE" id="PS50263">
    <property type="entry name" value="CN_HYDROLASE"/>
    <property type="match status" value="1"/>
</dbReference>
<dbReference type="GO" id="GO:0016787">
    <property type="term" value="F:hydrolase activity"/>
    <property type="evidence" value="ECO:0007669"/>
    <property type="project" value="UniProtKB-KW"/>
</dbReference>
<accession>A0A2N6T708</accession>
<protein>
    <submittedName>
        <fullName evidence="3">Amidohydrolase</fullName>
    </submittedName>
</protein>
<organism evidence="3 4">
    <name type="scientific">Corynebacterium tuscaniense</name>
    <dbReference type="NCBI Taxonomy" id="302449"/>
    <lineage>
        <taxon>Bacteria</taxon>
        <taxon>Bacillati</taxon>
        <taxon>Actinomycetota</taxon>
        <taxon>Actinomycetes</taxon>
        <taxon>Mycobacteriales</taxon>
        <taxon>Corynebacteriaceae</taxon>
        <taxon>Corynebacterium</taxon>
    </lineage>
</organism>
<dbReference type="PANTHER" id="PTHR23088:SF27">
    <property type="entry name" value="DEAMINATED GLUTATHIONE AMIDASE"/>
    <property type="match status" value="1"/>
</dbReference>
<dbReference type="InterPro" id="IPR003010">
    <property type="entry name" value="C-N_Hydrolase"/>
</dbReference>
<dbReference type="InterPro" id="IPR036526">
    <property type="entry name" value="C-N_Hydrolase_sf"/>
</dbReference>
<sequence length="263" mass="28182">MRIGIVQVTTTKDKCENLFLVTESIRRVAKHGATLIVCPEATSQAFDSGRLDTQAEELDGPFSTGLRELAAELGVTIVAGMFRPADTQGEVNRVYNTALITGNGHHEGYDKIHTFDTATYSESDTVKPGSRLHTFTHEGVTIGVATCFDIRFPEQFKQLAREGAQVILVPTSWADGENKLEQWNTLARARALDAGVFIIAPDQARPGGTSEAGTASGPTGIGHSIAVAPDGTVIAQAGYEPEVLVVDIDPEQALKQRKALPLL</sequence>
<evidence type="ECO:0000313" key="3">
    <source>
        <dbReference type="EMBL" id="PMC65079.1"/>
    </source>
</evidence>
<keyword evidence="3" id="KW-0378">Hydrolase</keyword>
<dbReference type="EMBL" id="PNHG01000003">
    <property type="protein sequence ID" value="PMC65079.1"/>
    <property type="molecule type" value="Genomic_DNA"/>
</dbReference>
<dbReference type="Pfam" id="PF00795">
    <property type="entry name" value="CN_hydrolase"/>
    <property type="match status" value="1"/>
</dbReference>
<proteinExistence type="inferred from homology"/>
<gene>
    <name evidence="3" type="ORF">CJ203_02695</name>
</gene>
<reference evidence="3 4" key="1">
    <citation type="submission" date="2017-09" db="EMBL/GenBank/DDBJ databases">
        <title>Bacterial strain isolated from the female urinary microbiota.</title>
        <authorList>
            <person name="Thomas-White K."/>
            <person name="Kumar N."/>
            <person name="Forster S."/>
            <person name="Putonti C."/>
            <person name="Lawley T."/>
            <person name="Wolfe A.J."/>
        </authorList>
    </citation>
    <scope>NUCLEOTIDE SEQUENCE [LARGE SCALE GENOMIC DNA]</scope>
    <source>
        <strain evidence="3 4">UMB0792</strain>
    </source>
</reference>
<dbReference type="RefSeq" id="WP_034662844.1">
    <property type="nucleotide sequence ID" value="NZ_JBHRZL010000019.1"/>
</dbReference>